<comment type="similarity">
    <text evidence="1">Belongs to the clathrin heavy chain family.</text>
</comment>
<dbReference type="Gene3D" id="1.25.40.10">
    <property type="entry name" value="Tetratricopeptide repeat domain"/>
    <property type="match status" value="1"/>
</dbReference>
<dbReference type="GO" id="GO:0006886">
    <property type="term" value="P:intracellular protein transport"/>
    <property type="evidence" value="ECO:0007669"/>
    <property type="project" value="UniProtKB-UniRule"/>
</dbReference>
<dbReference type="Gene3D" id="2.130.10.110">
    <property type="entry name" value="Clathrin heavy-chain terminal domain"/>
    <property type="match status" value="2"/>
</dbReference>
<protein>
    <recommendedName>
        <fullName evidence="1">Clathrin heavy chain</fullName>
    </recommendedName>
</protein>
<dbReference type="InterPro" id="IPR011990">
    <property type="entry name" value="TPR-like_helical_dom_sf"/>
</dbReference>
<dbReference type="KEGG" id="osn:115227151"/>
<dbReference type="InterPro" id="IPR016025">
    <property type="entry name" value="Clathrin_H-chain_N"/>
</dbReference>
<evidence type="ECO:0000256" key="1">
    <source>
        <dbReference type="PIRNR" id="PIRNR002290"/>
    </source>
</evidence>
<evidence type="ECO:0000256" key="2">
    <source>
        <dbReference type="PROSITE-ProRule" id="PRU01006"/>
    </source>
</evidence>
<dbReference type="GO" id="GO:0030130">
    <property type="term" value="C:clathrin coat of trans-Golgi network vesicle"/>
    <property type="evidence" value="ECO:0007669"/>
    <property type="project" value="InterPro"/>
</dbReference>
<dbReference type="PANTHER" id="PTHR10292">
    <property type="entry name" value="CLATHRIN HEAVY CHAIN RELATED"/>
    <property type="match status" value="1"/>
</dbReference>
<reference evidence="4" key="1">
    <citation type="submission" date="2025-08" db="UniProtKB">
        <authorList>
            <consortium name="RefSeq"/>
        </authorList>
    </citation>
    <scope>IDENTIFICATION</scope>
</reference>
<dbReference type="GO" id="GO:0006898">
    <property type="term" value="P:receptor-mediated endocytosis"/>
    <property type="evidence" value="ECO:0007669"/>
    <property type="project" value="TreeGrafter"/>
</dbReference>
<dbReference type="SMART" id="SM00299">
    <property type="entry name" value="CLH"/>
    <property type="match status" value="3"/>
</dbReference>
<dbReference type="Gene3D" id="1.10.340.70">
    <property type="match status" value="1"/>
</dbReference>
<dbReference type="RefSeq" id="XP_029653923.2">
    <property type="nucleotide sequence ID" value="XM_029798063.2"/>
</dbReference>
<name>A0A6P7TQB6_9MOLL</name>
<dbReference type="GO" id="GO:0030132">
    <property type="term" value="C:clathrin coat of coated pit"/>
    <property type="evidence" value="ECO:0007669"/>
    <property type="project" value="InterPro"/>
</dbReference>
<dbReference type="SUPFAM" id="SSF50989">
    <property type="entry name" value="Clathrin heavy-chain terminal domain"/>
    <property type="match status" value="1"/>
</dbReference>
<evidence type="ECO:0000313" key="4">
    <source>
        <dbReference type="RefSeq" id="XP_029653923.2"/>
    </source>
</evidence>
<dbReference type="InterPro" id="IPR055358">
    <property type="entry name" value="CHCR"/>
</dbReference>
<keyword evidence="1" id="KW-0168">Coated pit</keyword>
<dbReference type="SUPFAM" id="SSF48371">
    <property type="entry name" value="ARM repeat"/>
    <property type="match status" value="4"/>
</dbReference>
<dbReference type="PIRSF" id="PIRSF002290">
    <property type="entry name" value="Clathrin_H_chain"/>
    <property type="match status" value="1"/>
</dbReference>
<proteinExistence type="inferred from homology"/>
<dbReference type="InterPro" id="IPR000547">
    <property type="entry name" value="Clathrin_H-chain/VPS_repeat"/>
</dbReference>
<feature type="repeat" description="CHCR" evidence="2">
    <location>
        <begin position="466"/>
        <end position="612"/>
    </location>
</feature>
<dbReference type="Gene3D" id="1.25.40.30">
    <property type="match status" value="1"/>
</dbReference>
<feature type="repeat" description="CHCR" evidence="2">
    <location>
        <begin position="929"/>
        <end position="1099"/>
    </location>
</feature>
<comment type="subcellular location">
    <subcellularLocation>
        <location evidence="1">Cytoplasmic vesicle membrane</location>
        <topology evidence="1">Peripheral membrane protein</topology>
        <orientation evidence="1">Cytoplasmic side</orientation>
    </subcellularLocation>
    <subcellularLocation>
        <location evidence="1">Membrane</location>
        <location evidence="1">Coated pit</location>
        <topology evidence="1">Peripheral membrane protein</topology>
        <orientation evidence="1">Cytoplasmic side</orientation>
    </subcellularLocation>
</comment>
<dbReference type="GO" id="GO:0032051">
    <property type="term" value="F:clathrin light chain binding"/>
    <property type="evidence" value="ECO:0007669"/>
    <property type="project" value="InterPro"/>
</dbReference>
<dbReference type="Pfam" id="PF00637">
    <property type="entry name" value="Clathrin"/>
    <property type="match status" value="4"/>
</dbReference>
<sequence>MQSVSPVNCNELLQLTNLGISQGNISFSSITMESEKYICVREKAGDGAQIVIVDVNNPTNVIRKSISATSAIMNPLKQILGLKAGRTLQLFNLEQKIRMKVHELSEESGFWKWLSPEVVGIVTQSSTYGWSITGISGQPGAKVAGTLQLYSVDKKVSQILEGHVATFFRFQLSTASKPSLFFSFATRNQTGGKADERLGLIFFLTKYGCLYIQEVESAQTIFQNRISQQPIFLTCPQSSTNGFLGISRSGQVLSISVNDAGIIQHVKTAINNPDVAISLSSRMNQPGMADDLFVYKFNQLFAEGKYSEAVIVAAKAPGQILRNAQTIQRFQHIQPMQNQPSPLLKYFTYLLDTDKLNKHESVELCKVVFQQNRKSLVEKWLKEDKLECSEELGDLVRSYDSKIALSVYLRANVPNKVIELFAENGQHQNILPYAQKVGYSADYTAIVRNLFKSNPEQATQFALNLLQGEEKLADLNNLVQVFMESQNLPQITRFLLEALKNNLPEEAQFQNRLLELNLMHAPQVADTILGNKMFSHYDKQNIARLCERAGLFQRALENYTDIYDIKRALMNVTSFNPDFLVEFFGNLSVSDAMDCLQSMLHINLRQNLQLVIQIASTYHELLGVNNIIHMLESYKTSEGLFVCNENALFKIEARYLLRLKDPNIWRTVLSDKNEHRRALIDQIVQTALPESQSAEDISVAVRSFLEADLTNELIELLEKIVLENTMFSEHTNLQNLLILTALRSSKANVSSYLEKLDKYDAPEIARKMIDSGRFEDAFNIYSKFGDNNMAIMVDMIKDFERALDFAEKINEPTVWATLGRAQLRDPELVKLGLSSYLKSGEVADYMTVIDTVIALDSYWDDFVKFILMVRKTIRNRTTDDALILAYAKCDRLNELEEFIQISSNHADINRVCFACIDNNEFRLAKVAALNIVIHADSLQEVILYYEDKGYFTELLDMMESSVSLERTHMGIFTELAILFIKYSPLKTKEHVEMFWSRMNVPKVLRAAEQAHLWYELIFLYEKYEEYDNAASTFIAHPSVGYRDIQIKEILIKVVLMYLMSSVPELLSVVQTKPNAQYDKLELAKQLQAHDLKQFRNISSYLMRQSNRFVDSVEICKRDELYAQAIVHVSESNDPELAYSLVRFFLDKNLFSYFSAILYHCYSLFSADRVLEYAWRFNVKKLEEKDTVRTEKEDAKSGEFVPMIGRVHVYEFIDKCRIMLFPNVRRYVRRPEKCRNEKKYSSETVKFSPNILNSKVSVTIHPIKQFSFRPKLSLNIMNYVEYNKYPNDFNENQKRTLRQKCQNLKLINGELILALNGNFRTAVCFFQESKINSILTKEHFIGHPGVSKMCHLTSQKYIGINQKVIRHFISTCDSCNHFNSL</sequence>
<gene>
    <name evidence="4" type="primary">LOC115227151</name>
</gene>
<accession>A0A6P7TQB6</accession>
<organism evidence="3 4">
    <name type="scientific">Octopus sinensis</name>
    <name type="common">East Asian common octopus</name>
    <dbReference type="NCBI Taxonomy" id="2607531"/>
    <lineage>
        <taxon>Eukaryota</taxon>
        <taxon>Metazoa</taxon>
        <taxon>Spiralia</taxon>
        <taxon>Lophotrochozoa</taxon>
        <taxon>Mollusca</taxon>
        <taxon>Cephalopoda</taxon>
        <taxon>Coleoidea</taxon>
        <taxon>Octopodiformes</taxon>
        <taxon>Octopoda</taxon>
        <taxon>Incirrata</taxon>
        <taxon>Octopodidae</taxon>
        <taxon>Octopus</taxon>
    </lineage>
</organism>
<dbReference type="InterPro" id="IPR016341">
    <property type="entry name" value="Clathrin_heavy_chain"/>
</dbReference>
<dbReference type="PANTHER" id="PTHR10292:SF1">
    <property type="entry name" value="CLATHRIN HEAVY CHAIN"/>
    <property type="match status" value="1"/>
</dbReference>
<dbReference type="InterPro" id="IPR012331">
    <property type="entry name" value="Clathrin_H-chain_linker"/>
</dbReference>
<comment type="function">
    <text evidence="1">Clathrin is the major protein of the polyhedral coat of coated pits and vesicles.</text>
</comment>
<dbReference type="GO" id="GO:0071439">
    <property type="term" value="C:clathrin complex"/>
    <property type="evidence" value="ECO:0007669"/>
    <property type="project" value="InterPro"/>
</dbReference>
<keyword evidence="1" id="KW-0968">Cytoplasmic vesicle</keyword>
<evidence type="ECO:0000313" key="3">
    <source>
        <dbReference type="Proteomes" id="UP000515154"/>
    </source>
</evidence>
<dbReference type="Pfam" id="PF01394">
    <property type="entry name" value="Clathrin_propel"/>
    <property type="match status" value="2"/>
</dbReference>
<dbReference type="InterPro" id="IPR022365">
    <property type="entry name" value="Clathrin_H-chain_propeller_rpt"/>
</dbReference>
<dbReference type="PROSITE" id="PS50236">
    <property type="entry name" value="CHCR"/>
    <property type="match status" value="3"/>
</dbReference>
<dbReference type="Proteomes" id="UP000515154">
    <property type="component" value="Unplaced"/>
</dbReference>
<dbReference type="GO" id="GO:0005938">
    <property type="term" value="C:cell cortex"/>
    <property type="evidence" value="ECO:0007669"/>
    <property type="project" value="TreeGrafter"/>
</dbReference>
<keyword evidence="3" id="KW-1185">Reference proteome</keyword>
<dbReference type="GO" id="GO:0045334">
    <property type="term" value="C:clathrin-coated endocytic vesicle"/>
    <property type="evidence" value="ECO:0007669"/>
    <property type="project" value="TreeGrafter"/>
</dbReference>
<dbReference type="Pfam" id="PF13838">
    <property type="entry name" value="Clathrin_H_link"/>
    <property type="match status" value="1"/>
</dbReference>
<keyword evidence="1" id="KW-0472">Membrane</keyword>
<dbReference type="Gene3D" id="1.25.40.730">
    <property type="match status" value="1"/>
</dbReference>
<feature type="repeat" description="CHCR" evidence="2">
    <location>
        <begin position="688"/>
        <end position="831"/>
    </location>
</feature>
<dbReference type="InterPro" id="IPR016024">
    <property type="entry name" value="ARM-type_fold"/>
</dbReference>
<dbReference type="GO" id="GO:0005198">
    <property type="term" value="F:structural molecule activity"/>
    <property type="evidence" value="ECO:0007669"/>
    <property type="project" value="InterPro"/>
</dbReference>